<evidence type="ECO:0000256" key="1">
    <source>
        <dbReference type="SAM" id="Phobius"/>
    </source>
</evidence>
<gene>
    <name evidence="2" type="ORF">Poly59_39990</name>
</gene>
<reference evidence="2 3" key="1">
    <citation type="submission" date="2019-02" db="EMBL/GenBank/DDBJ databases">
        <title>Deep-cultivation of Planctomycetes and their phenomic and genomic characterization uncovers novel biology.</title>
        <authorList>
            <person name="Wiegand S."/>
            <person name="Jogler M."/>
            <person name="Boedeker C."/>
            <person name="Pinto D."/>
            <person name="Vollmers J."/>
            <person name="Rivas-Marin E."/>
            <person name="Kohn T."/>
            <person name="Peeters S.H."/>
            <person name="Heuer A."/>
            <person name="Rast P."/>
            <person name="Oberbeckmann S."/>
            <person name="Bunk B."/>
            <person name="Jeske O."/>
            <person name="Meyerdierks A."/>
            <person name="Storesund J.E."/>
            <person name="Kallscheuer N."/>
            <person name="Luecker S."/>
            <person name="Lage O.M."/>
            <person name="Pohl T."/>
            <person name="Merkel B.J."/>
            <person name="Hornburger P."/>
            <person name="Mueller R.-W."/>
            <person name="Bruemmer F."/>
            <person name="Labrenz M."/>
            <person name="Spormann A.M."/>
            <person name="Op Den Camp H."/>
            <person name="Overmann J."/>
            <person name="Amann R."/>
            <person name="Jetten M.S.M."/>
            <person name="Mascher T."/>
            <person name="Medema M.H."/>
            <person name="Devos D.P."/>
            <person name="Kaster A.-K."/>
            <person name="Ovreas L."/>
            <person name="Rohde M."/>
            <person name="Galperin M.Y."/>
            <person name="Jogler C."/>
        </authorList>
    </citation>
    <scope>NUCLEOTIDE SEQUENCE [LARGE SCALE GENOMIC DNA]</scope>
    <source>
        <strain evidence="2 3">Poly59</strain>
    </source>
</reference>
<keyword evidence="1" id="KW-1133">Transmembrane helix</keyword>
<dbReference type="RefSeq" id="WP_146535651.1">
    <property type="nucleotide sequence ID" value="NZ_SJPX01000004.1"/>
</dbReference>
<keyword evidence="1" id="KW-0472">Membrane</keyword>
<sequence>MTTNRRTKTDTKTKRKTESKSLRFCKGLSIALSAAVLVWTFWSVLGSPQVTPVVEKRLPVDPVTQVTYQQSDAQYIFDSAVQTDREFMTQLTVKRQAQASVVKPGIEHSRQVWSAKKKRVQHQIDSLAKEPEGSLARKYHDELVAAQQAEDDGPI</sequence>
<evidence type="ECO:0000313" key="3">
    <source>
        <dbReference type="Proteomes" id="UP000317977"/>
    </source>
</evidence>
<keyword evidence="3" id="KW-1185">Reference proteome</keyword>
<comment type="caution">
    <text evidence="2">The sequence shown here is derived from an EMBL/GenBank/DDBJ whole genome shotgun (WGS) entry which is preliminary data.</text>
</comment>
<evidence type="ECO:0000313" key="2">
    <source>
        <dbReference type="EMBL" id="TWU49384.1"/>
    </source>
</evidence>
<dbReference type="Proteomes" id="UP000317977">
    <property type="component" value="Unassembled WGS sequence"/>
</dbReference>
<proteinExistence type="predicted"/>
<dbReference type="AlphaFoldDB" id="A0A5C6EM07"/>
<protein>
    <submittedName>
        <fullName evidence="2">Uncharacterized protein</fullName>
    </submittedName>
</protein>
<organism evidence="2 3">
    <name type="scientific">Rubripirellula reticaptiva</name>
    <dbReference type="NCBI Taxonomy" id="2528013"/>
    <lineage>
        <taxon>Bacteria</taxon>
        <taxon>Pseudomonadati</taxon>
        <taxon>Planctomycetota</taxon>
        <taxon>Planctomycetia</taxon>
        <taxon>Pirellulales</taxon>
        <taxon>Pirellulaceae</taxon>
        <taxon>Rubripirellula</taxon>
    </lineage>
</organism>
<accession>A0A5C6EM07</accession>
<feature type="transmembrane region" description="Helical" evidence="1">
    <location>
        <begin position="21"/>
        <end position="42"/>
    </location>
</feature>
<keyword evidence="1" id="KW-0812">Transmembrane</keyword>
<dbReference type="EMBL" id="SJPX01000004">
    <property type="protein sequence ID" value="TWU49384.1"/>
    <property type="molecule type" value="Genomic_DNA"/>
</dbReference>
<dbReference type="OrthoDB" id="9885716at2"/>
<name>A0A5C6EM07_9BACT</name>